<dbReference type="InterPro" id="IPR006665">
    <property type="entry name" value="OmpA-like"/>
</dbReference>
<protein>
    <submittedName>
        <fullName evidence="4">OmpA family protein</fullName>
    </submittedName>
</protein>
<evidence type="ECO:0000313" key="5">
    <source>
        <dbReference type="Proteomes" id="UP001369736"/>
    </source>
</evidence>
<evidence type="ECO:0000256" key="1">
    <source>
        <dbReference type="PROSITE-ProRule" id="PRU00473"/>
    </source>
</evidence>
<dbReference type="PROSITE" id="PS51257">
    <property type="entry name" value="PROKAR_LIPOPROTEIN"/>
    <property type="match status" value="1"/>
</dbReference>
<feature type="signal peptide" evidence="2">
    <location>
        <begin position="1"/>
        <end position="21"/>
    </location>
</feature>
<dbReference type="EMBL" id="JBBEGM010000005">
    <property type="protein sequence ID" value="MEJ2862312.1"/>
    <property type="molecule type" value="Genomic_DNA"/>
</dbReference>
<name>A0ABU8M6Q4_9PSEU</name>
<organism evidence="4 5">
    <name type="scientific">Actinomycetospora flava</name>
    <dbReference type="NCBI Taxonomy" id="3129232"/>
    <lineage>
        <taxon>Bacteria</taxon>
        <taxon>Bacillati</taxon>
        <taxon>Actinomycetota</taxon>
        <taxon>Actinomycetes</taxon>
        <taxon>Pseudonocardiales</taxon>
        <taxon>Pseudonocardiaceae</taxon>
        <taxon>Actinomycetospora</taxon>
    </lineage>
</organism>
<dbReference type="CDD" id="cd07185">
    <property type="entry name" value="OmpA_C-like"/>
    <property type="match status" value="1"/>
</dbReference>
<dbReference type="Gene3D" id="3.30.1330.60">
    <property type="entry name" value="OmpA-like domain"/>
    <property type="match status" value="1"/>
</dbReference>
<proteinExistence type="predicted"/>
<reference evidence="4 5" key="1">
    <citation type="submission" date="2024-03" db="EMBL/GenBank/DDBJ databases">
        <title>Actinomycetospora sp. OC33-EN07, a novel actinomycete isolated from wild orchid (Aerides multiflora).</title>
        <authorList>
            <person name="Suriyachadkun C."/>
        </authorList>
    </citation>
    <scope>NUCLEOTIDE SEQUENCE [LARGE SCALE GENOMIC DNA]</scope>
    <source>
        <strain evidence="4 5">OC33-EN07</strain>
    </source>
</reference>
<feature type="domain" description="OmpA-like" evidence="3">
    <location>
        <begin position="285"/>
        <end position="409"/>
    </location>
</feature>
<feature type="chain" id="PRO_5045926050" evidence="2">
    <location>
        <begin position="22"/>
        <end position="409"/>
    </location>
</feature>
<gene>
    <name evidence="4" type="ORF">WCD58_14165</name>
</gene>
<dbReference type="SUPFAM" id="SSF103088">
    <property type="entry name" value="OmpA-like"/>
    <property type="match status" value="1"/>
</dbReference>
<evidence type="ECO:0000313" key="4">
    <source>
        <dbReference type="EMBL" id="MEJ2862312.1"/>
    </source>
</evidence>
<dbReference type="RefSeq" id="WP_337703687.1">
    <property type="nucleotide sequence ID" value="NZ_JBBEGM010000005.1"/>
</dbReference>
<keyword evidence="2" id="KW-0732">Signal</keyword>
<evidence type="ECO:0000259" key="3">
    <source>
        <dbReference type="PROSITE" id="PS51123"/>
    </source>
</evidence>
<dbReference type="Proteomes" id="UP001369736">
    <property type="component" value="Unassembled WGS sequence"/>
</dbReference>
<accession>A0ABU8M6Q4</accession>
<evidence type="ECO:0000256" key="2">
    <source>
        <dbReference type="SAM" id="SignalP"/>
    </source>
</evidence>
<dbReference type="InterPro" id="IPR036737">
    <property type="entry name" value="OmpA-like_sf"/>
</dbReference>
<dbReference type="Pfam" id="PF00691">
    <property type="entry name" value="OmpA"/>
    <property type="match status" value="1"/>
</dbReference>
<keyword evidence="5" id="KW-1185">Reference proteome</keyword>
<sequence>MTRRALVPALVLATALTAALAAGCSSGDDAAGGFSGGGGGALSCPVPVGPMAFAVSGRANSPAPGLPQSLQDATISVLTRAVDQDYQPRVTLIDLDGRPTSAGSDTFSTDAGNGIAAEDDRNGFLSGFGEALTGLRARAPEADVLSALDLAGRSAGTGGQGGERPGTVVLVDSGLSTVAPLDFRQRGLLDAPPAETVAALRANDALPGLQGVTVVLAGLGDVAEPQAALSPAQRSSLVALWTAVAEAGGATCVAVVDEPRGGDAPSDVPPVSLVDVPPPPTITPGQTTTLPDDNSVGFQPDTAEFRDRNAARAVLTPFAQFVAQSPTARLALTGTSARAGPPQGQVDLSARRAEAVKSLLVELGAPADRITTRGVGSEFPGYVNDVGPDGRQLPGPASANRTVIVEPTG</sequence>
<keyword evidence="1" id="KW-0472">Membrane</keyword>
<comment type="caution">
    <text evidence="4">The sequence shown here is derived from an EMBL/GenBank/DDBJ whole genome shotgun (WGS) entry which is preliminary data.</text>
</comment>
<dbReference type="PROSITE" id="PS51123">
    <property type="entry name" value="OMPA_2"/>
    <property type="match status" value="1"/>
</dbReference>